<keyword evidence="7" id="KW-0413">Isomerase</keyword>
<evidence type="ECO:0000256" key="7">
    <source>
        <dbReference type="ARBA" id="ARBA00023235"/>
    </source>
</evidence>
<feature type="domain" description="UvrD-like helicase ATP-binding" evidence="13">
    <location>
        <begin position="2"/>
        <end position="287"/>
    </location>
</feature>
<dbReference type="PROSITE" id="PS51217">
    <property type="entry name" value="UVRD_HELICASE_CTER"/>
    <property type="match status" value="1"/>
</dbReference>
<feature type="binding site" evidence="12">
    <location>
        <begin position="23"/>
        <end position="30"/>
    </location>
    <ligand>
        <name>ATP</name>
        <dbReference type="ChEBI" id="CHEBI:30616"/>
    </ligand>
</feature>
<dbReference type="OrthoDB" id="9806690at2"/>
<evidence type="ECO:0000256" key="9">
    <source>
        <dbReference type="ARBA" id="ARBA00034808"/>
    </source>
</evidence>
<dbReference type="GO" id="GO:0003677">
    <property type="term" value="F:DNA binding"/>
    <property type="evidence" value="ECO:0007669"/>
    <property type="project" value="UniProtKB-KW"/>
</dbReference>
<evidence type="ECO:0000256" key="3">
    <source>
        <dbReference type="ARBA" id="ARBA00022801"/>
    </source>
</evidence>
<sequence length="691" mass="80243">MQYTSEQQKIIQHDISSHALVSAVAGSGKTQTLIARIEYLLSKGVPADKILVLMYNKSAQLDFASRLKKILPTEKSEYINVRTLHSLGNSFLQAFAKAGYIKFDKILKDYEVDSILFNLIKSYQKEFKIIKEIDSDRVETFKEHISILKSDLCLNNKKLKSLNPKEKKLLDKVFVEFNKECEKLKAITYDDMIYLPAKFFEKNKTNISRANNLYSHIIIDEYQDINPIQQFFLKCLVGDNTYIMAVGDVDQTIYQWRGSTPYYMLEGFKKDFKKVEQYQLSYTFRYGDLISLMANNIITNNKKRHDNLCITYPKLDRTTNISILDNSDKTVLKLKSLIEAGVKASDIAILVRKYNSTTVFELSCLYNDLPYHVVADKDIFSENLFKAIYGYLMLLNKGCGFKKHAPDQRIGFIKAMFDYPSLYLKKDQKQTVAVKIAKNIDQATSLIIELSKNVDKSFKEKNILAVAHCWRTIFNNTRAKRPGKAIDFIFETLEIEKLISKVSTETYSNRSKLQIIEGIFSFAKSKKGAFNEFIDLLYKLYMKSIQQESKVIANSDQIQIMSMHRAKGLEWDYVVIHDATEGSFFGENNLKVSDEILEEERRLFYVAITRVKKHLFIVSADDIDKLYAWYKIKNNTYPKDLKCKNSLRFLYESNLAECENYLSSLNQLKKEDIKNRIFKKYHLSRDMSTQS</sequence>
<dbReference type="RefSeq" id="WP_039124741.1">
    <property type="nucleotide sequence ID" value="NZ_CP010427.1"/>
</dbReference>
<dbReference type="PROSITE" id="PS51198">
    <property type="entry name" value="UVRD_HELICASE_ATP_BIND"/>
    <property type="match status" value="1"/>
</dbReference>
<gene>
    <name evidence="15" type="ORF">SD28_05055</name>
</gene>
<dbReference type="EMBL" id="CP010427">
    <property type="protein sequence ID" value="AJC49043.1"/>
    <property type="molecule type" value="Genomic_DNA"/>
</dbReference>
<dbReference type="STRING" id="594679.SD28_05055"/>
<dbReference type="Pfam" id="PF00580">
    <property type="entry name" value="UvrD-helicase"/>
    <property type="match status" value="1"/>
</dbReference>
<feature type="domain" description="UvrD-like helicase C-terminal" evidence="14">
    <location>
        <begin position="288"/>
        <end position="568"/>
    </location>
</feature>
<dbReference type="InterPro" id="IPR013986">
    <property type="entry name" value="DExx_box_DNA_helicase_dom_sf"/>
</dbReference>
<evidence type="ECO:0000259" key="14">
    <source>
        <dbReference type="PROSITE" id="PS51217"/>
    </source>
</evidence>
<name>A0A0A8E4W8_9GAMM</name>
<keyword evidence="2 12" id="KW-0547">Nucleotide-binding</keyword>
<dbReference type="EC" id="5.6.2.4" evidence="9"/>
<dbReference type="CDD" id="cd17932">
    <property type="entry name" value="DEXQc_UvrD"/>
    <property type="match status" value="1"/>
</dbReference>
<evidence type="ECO:0000256" key="5">
    <source>
        <dbReference type="ARBA" id="ARBA00022840"/>
    </source>
</evidence>
<reference evidence="15 16" key="1">
    <citation type="submission" date="2014-12" db="EMBL/GenBank/DDBJ databases">
        <title>Complete genome sequence of Francisella guanzhouensis strain 08HL01032 isolated from air-conditioning system in China.</title>
        <authorList>
            <person name="Svensson D."/>
            <person name="Ohrman C."/>
            <person name="Backman S."/>
            <person name="Karlsson E."/>
            <person name="Nilsson E."/>
            <person name="Bystrom M."/>
            <person name="Larkeryd A."/>
            <person name="Stenberg P."/>
            <person name="Scholtz H.C."/>
            <person name="Forsman M."/>
            <person name="Sjodin A."/>
        </authorList>
    </citation>
    <scope>NUCLEOTIDE SEQUENCE [LARGE SCALE GENOMIC DNA]</scope>
    <source>
        <strain evidence="15 16">08HL01032</strain>
    </source>
</reference>
<dbReference type="GO" id="GO:0005524">
    <property type="term" value="F:ATP binding"/>
    <property type="evidence" value="ECO:0007669"/>
    <property type="project" value="UniProtKB-UniRule"/>
</dbReference>
<keyword evidence="4 12" id="KW-0347">Helicase</keyword>
<keyword evidence="16" id="KW-1185">Reference proteome</keyword>
<evidence type="ECO:0000256" key="1">
    <source>
        <dbReference type="ARBA" id="ARBA00009922"/>
    </source>
</evidence>
<comment type="catalytic activity">
    <reaction evidence="11">
        <text>ATP + H2O = ADP + phosphate + H(+)</text>
        <dbReference type="Rhea" id="RHEA:13065"/>
        <dbReference type="ChEBI" id="CHEBI:15377"/>
        <dbReference type="ChEBI" id="CHEBI:15378"/>
        <dbReference type="ChEBI" id="CHEBI:30616"/>
        <dbReference type="ChEBI" id="CHEBI:43474"/>
        <dbReference type="ChEBI" id="CHEBI:456216"/>
        <dbReference type="EC" id="5.6.2.4"/>
    </reaction>
</comment>
<proteinExistence type="inferred from homology"/>
<evidence type="ECO:0000256" key="4">
    <source>
        <dbReference type="ARBA" id="ARBA00022806"/>
    </source>
</evidence>
<dbReference type="Proteomes" id="UP000031104">
    <property type="component" value="Chromosome"/>
</dbReference>
<comment type="catalytic activity">
    <reaction evidence="8">
        <text>Couples ATP hydrolysis with the unwinding of duplex DNA by translocating in the 3'-5' direction.</text>
        <dbReference type="EC" id="5.6.2.4"/>
    </reaction>
</comment>
<evidence type="ECO:0000256" key="10">
    <source>
        <dbReference type="ARBA" id="ARBA00034923"/>
    </source>
</evidence>
<dbReference type="InterPro" id="IPR014016">
    <property type="entry name" value="UvrD-like_ATP-bd"/>
</dbReference>
<dbReference type="GO" id="GO:0000725">
    <property type="term" value="P:recombinational repair"/>
    <property type="evidence" value="ECO:0007669"/>
    <property type="project" value="TreeGrafter"/>
</dbReference>
<keyword evidence="6" id="KW-0238">DNA-binding</keyword>
<dbReference type="PANTHER" id="PTHR11070:SF2">
    <property type="entry name" value="ATP-DEPENDENT DNA HELICASE SRS2"/>
    <property type="match status" value="1"/>
</dbReference>
<accession>A0A0A8E4W8</accession>
<evidence type="ECO:0000256" key="6">
    <source>
        <dbReference type="ARBA" id="ARBA00023125"/>
    </source>
</evidence>
<dbReference type="HOGENOM" id="CLU_004585_6_2_6"/>
<dbReference type="Pfam" id="PF13361">
    <property type="entry name" value="UvrD_C"/>
    <property type="match status" value="1"/>
</dbReference>
<dbReference type="InterPro" id="IPR000212">
    <property type="entry name" value="DNA_helicase_UvrD/REP"/>
</dbReference>
<protein>
    <recommendedName>
        <fullName evidence="9">DNA 3'-5' helicase</fullName>
        <ecNumber evidence="9">5.6.2.4</ecNumber>
    </recommendedName>
    <alternativeName>
        <fullName evidence="10">DNA 3'-5' helicase II</fullName>
    </alternativeName>
</protein>
<dbReference type="Gene3D" id="1.10.10.160">
    <property type="match status" value="1"/>
</dbReference>
<keyword evidence="5 12" id="KW-0067">ATP-binding</keyword>
<dbReference type="KEGG" id="fgu:SD28_05055"/>
<evidence type="ECO:0000256" key="2">
    <source>
        <dbReference type="ARBA" id="ARBA00022741"/>
    </source>
</evidence>
<dbReference type="GO" id="GO:0016887">
    <property type="term" value="F:ATP hydrolysis activity"/>
    <property type="evidence" value="ECO:0007669"/>
    <property type="project" value="RHEA"/>
</dbReference>
<evidence type="ECO:0000256" key="11">
    <source>
        <dbReference type="ARBA" id="ARBA00048988"/>
    </source>
</evidence>
<dbReference type="Gene3D" id="3.40.50.300">
    <property type="entry name" value="P-loop containing nucleotide triphosphate hydrolases"/>
    <property type="match status" value="2"/>
</dbReference>
<evidence type="ECO:0000256" key="12">
    <source>
        <dbReference type="PROSITE-ProRule" id="PRU00560"/>
    </source>
</evidence>
<evidence type="ECO:0000313" key="15">
    <source>
        <dbReference type="EMBL" id="AJC49043.1"/>
    </source>
</evidence>
<dbReference type="AlphaFoldDB" id="A0A0A8E4W8"/>
<dbReference type="InterPro" id="IPR014017">
    <property type="entry name" value="DNA_helicase_UvrD-like_C"/>
</dbReference>
<organism evidence="15 16">
    <name type="scientific">Allofrancisella guangzhouensis</name>
    <dbReference type="NCBI Taxonomy" id="594679"/>
    <lineage>
        <taxon>Bacteria</taxon>
        <taxon>Pseudomonadati</taxon>
        <taxon>Pseudomonadota</taxon>
        <taxon>Gammaproteobacteria</taxon>
        <taxon>Thiotrichales</taxon>
        <taxon>Francisellaceae</taxon>
        <taxon>Allofrancisella</taxon>
    </lineage>
</organism>
<comment type="similarity">
    <text evidence="1">Belongs to the helicase family. UvrD subfamily.</text>
</comment>
<dbReference type="Gene3D" id="1.10.486.10">
    <property type="entry name" value="PCRA, domain 4"/>
    <property type="match status" value="1"/>
</dbReference>
<dbReference type="InterPro" id="IPR027417">
    <property type="entry name" value="P-loop_NTPase"/>
</dbReference>
<dbReference type="GO" id="GO:0043138">
    <property type="term" value="F:3'-5' DNA helicase activity"/>
    <property type="evidence" value="ECO:0007669"/>
    <property type="project" value="UniProtKB-EC"/>
</dbReference>
<dbReference type="SUPFAM" id="SSF52540">
    <property type="entry name" value="P-loop containing nucleoside triphosphate hydrolases"/>
    <property type="match status" value="1"/>
</dbReference>
<evidence type="ECO:0000259" key="13">
    <source>
        <dbReference type="PROSITE" id="PS51198"/>
    </source>
</evidence>
<evidence type="ECO:0000256" key="8">
    <source>
        <dbReference type="ARBA" id="ARBA00034617"/>
    </source>
</evidence>
<dbReference type="PANTHER" id="PTHR11070">
    <property type="entry name" value="UVRD / RECB / PCRA DNA HELICASE FAMILY MEMBER"/>
    <property type="match status" value="1"/>
</dbReference>
<keyword evidence="3 12" id="KW-0378">Hydrolase</keyword>
<evidence type="ECO:0000313" key="16">
    <source>
        <dbReference type="Proteomes" id="UP000031104"/>
    </source>
</evidence>